<evidence type="ECO:0000259" key="4">
    <source>
        <dbReference type="Pfam" id="PF01555"/>
    </source>
</evidence>
<dbReference type="GO" id="GO:0003677">
    <property type="term" value="F:DNA binding"/>
    <property type="evidence" value="ECO:0007669"/>
    <property type="project" value="InterPro"/>
</dbReference>
<evidence type="ECO:0000313" key="6">
    <source>
        <dbReference type="Proteomes" id="UP000479639"/>
    </source>
</evidence>
<comment type="caution">
    <text evidence="5">The sequence shown here is derived from an EMBL/GenBank/DDBJ whole genome shotgun (WGS) entry which is preliminary data.</text>
</comment>
<evidence type="ECO:0000256" key="3">
    <source>
        <dbReference type="ARBA" id="ARBA00022691"/>
    </source>
</evidence>
<dbReference type="AlphaFoldDB" id="A0A7C8BRY1"/>
<dbReference type="InterPro" id="IPR029063">
    <property type="entry name" value="SAM-dependent_MTases_sf"/>
</dbReference>
<dbReference type="PRINTS" id="PR00506">
    <property type="entry name" value="D21N6MTFRASE"/>
</dbReference>
<keyword evidence="6" id="KW-1185">Reference proteome</keyword>
<keyword evidence="2 5" id="KW-0808">Transferase</keyword>
<feature type="domain" description="DNA methylase N-4/N-6" evidence="4">
    <location>
        <begin position="233"/>
        <end position="331"/>
    </location>
</feature>
<name>A0A7C8BRY1_9ACTN</name>
<dbReference type="Proteomes" id="UP000479639">
    <property type="component" value="Unassembled WGS sequence"/>
</dbReference>
<dbReference type="InterPro" id="IPR002295">
    <property type="entry name" value="N4/N6-MTase_EcoPI_Mod-like"/>
</dbReference>
<reference evidence="5 6" key="1">
    <citation type="submission" date="2019-09" db="EMBL/GenBank/DDBJ databases">
        <title>Whole genome shotgun sequencing (WGS) of Ellagibacter isourolithinifaciens DSM 104140(T) and Adlercreutzia muris DSM 29508(T).</title>
        <authorList>
            <person name="Stoll D.A."/>
            <person name="Danylec N."/>
            <person name="Huch M."/>
        </authorList>
    </citation>
    <scope>NUCLEOTIDE SEQUENCE [LARGE SCALE GENOMIC DNA]</scope>
    <source>
        <strain evidence="5 6">DSM 29508</strain>
    </source>
</reference>
<dbReference type="GO" id="GO:0032259">
    <property type="term" value="P:methylation"/>
    <property type="evidence" value="ECO:0007669"/>
    <property type="project" value="UniProtKB-KW"/>
</dbReference>
<keyword evidence="3" id="KW-0949">S-adenosyl-L-methionine</keyword>
<organism evidence="5 6">
    <name type="scientific">Adlercreutzia muris</name>
    <dbReference type="NCBI Taxonomy" id="1796610"/>
    <lineage>
        <taxon>Bacteria</taxon>
        <taxon>Bacillati</taxon>
        <taxon>Actinomycetota</taxon>
        <taxon>Coriobacteriia</taxon>
        <taxon>Eggerthellales</taxon>
        <taxon>Eggerthellaceae</taxon>
        <taxon>Adlercreutzia</taxon>
    </lineage>
</organism>
<gene>
    <name evidence="5" type="ORF">F8D48_02435</name>
</gene>
<evidence type="ECO:0000313" key="5">
    <source>
        <dbReference type="EMBL" id="KAB1651121.1"/>
    </source>
</evidence>
<sequence length="348" mass="39368">MAEIVSFSSLKTLENSCIGNTHFYSEDALDCYGHWPAPTMIHIDGPYGIGGFPGDPTEYAALPSAYYQHVAAWSRFARANTTLWFWGTELGWATVHPLLEQAGWQYEELCIWNKGLSHIAGNVNSKTIRGVPVVTEVCARYTWKARLPSGTGKSVSLQEWMREEWLRSGVPLCRANEACGVKNAATRKYLTKDKLWYFPPAEMMVMMARYLKAHGAPTTRPYFSLDGKNPLTESQWNGMRAKWNHKHGYTNVWNVPSLNGKERLRIEGSKKSLHLNQKPEQLMRYLIETTTDEGDVVWDPFAGLATMGVQCNALSRICYCSESNPAISAFAKERLEKSVRKEKKCRAL</sequence>
<dbReference type="RefSeq" id="WP_151429824.1">
    <property type="nucleotide sequence ID" value="NZ_JANJZI010000009.1"/>
</dbReference>
<dbReference type="Pfam" id="PF01555">
    <property type="entry name" value="N6_N4_Mtase"/>
    <property type="match status" value="1"/>
</dbReference>
<accession>A0A7C8BRY1</accession>
<dbReference type="SUPFAM" id="SSF53335">
    <property type="entry name" value="S-adenosyl-L-methionine-dependent methyltransferases"/>
    <property type="match status" value="1"/>
</dbReference>
<evidence type="ECO:0000256" key="2">
    <source>
        <dbReference type="ARBA" id="ARBA00022679"/>
    </source>
</evidence>
<dbReference type="GO" id="GO:0008170">
    <property type="term" value="F:N-methyltransferase activity"/>
    <property type="evidence" value="ECO:0007669"/>
    <property type="project" value="InterPro"/>
</dbReference>
<dbReference type="Gene3D" id="3.40.50.150">
    <property type="entry name" value="Vaccinia Virus protein VP39"/>
    <property type="match status" value="1"/>
</dbReference>
<keyword evidence="1 5" id="KW-0489">Methyltransferase</keyword>
<protein>
    <submittedName>
        <fullName evidence="5">Site-specific DNA-methyltransferase</fullName>
    </submittedName>
</protein>
<evidence type="ECO:0000256" key="1">
    <source>
        <dbReference type="ARBA" id="ARBA00022603"/>
    </source>
</evidence>
<dbReference type="InterPro" id="IPR002941">
    <property type="entry name" value="DNA_methylase_N4/N6"/>
</dbReference>
<proteinExistence type="predicted"/>
<dbReference type="EMBL" id="WAJS01000005">
    <property type="protein sequence ID" value="KAB1651121.1"/>
    <property type="molecule type" value="Genomic_DNA"/>
</dbReference>